<organism evidence="10 11">
    <name type="scientific">Streptomyces nojiriensis</name>
    <dbReference type="NCBI Taxonomy" id="66374"/>
    <lineage>
        <taxon>Bacteria</taxon>
        <taxon>Bacillati</taxon>
        <taxon>Actinomycetota</taxon>
        <taxon>Actinomycetes</taxon>
        <taxon>Kitasatosporales</taxon>
        <taxon>Streptomycetaceae</taxon>
        <taxon>Streptomyces</taxon>
    </lineage>
</organism>
<dbReference type="PANTHER" id="PTHR23517">
    <property type="entry name" value="RESISTANCE PROTEIN MDTM, PUTATIVE-RELATED-RELATED"/>
    <property type="match status" value="1"/>
</dbReference>
<comment type="caution">
    <text evidence="10">The sequence shown here is derived from an EMBL/GenBank/DDBJ whole genome shotgun (WGS) entry which is preliminary data.</text>
</comment>
<feature type="transmembrane region" description="Helical" evidence="8">
    <location>
        <begin position="97"/>
        <end position="115"/>
    </location>
</feature>
<accession>A0ABQ3SZ39</accession>
<feature type="compositionally biased region" description="Basic and acidic residues" evidence="7">
    <location>
        <begin position="1"/>
        <end position="10"/>
    </location>
</feature>
<feature type="transmembrane region" description="Helical" evidence="8">
    <location>
        <begin position="268"/>
        <end position="288"/>
    </location>
</feature>
<reference evidence="11" key="1">
    <citation type="submission" date="2023-07" db="EMBL/GenBank/DDBJ databases">
        <title>Whole genome shotgun sequence of Streptomyces nojiriensis NBRC 13794.</title>
        <authorList>
            <person name="Komaki H."/>
            <person name="Tamura T."/>
        </authorList>
    </citation>
    <scope>NUCLEOTIDE SEQUENCE [LARGE SCALE GENOMIC DNA]</scope>
    <source>
        <strain evidence="11">NBRC 13794</strain>
    </source>
</reference>
<keyword evidence="6 8" id="KW-0472">Membrane</keyword>
<dbReference type="SUPFAM" id="SSF103473">
    <property type="entry name" value="MFS general substrate transporter"/>
    <property type="match status" value="1"/>
</dbReference>
<protein>
    <submittedName>
        <fullName evidence="10">MFS transporter</fullName>
    </submittedName>
</protein>
<feature type="transmembrane region" description="Helical" evidence="8">
    <location>
        <begin position="323"/>
        <end position="346"/>
    </location>
</feature>
<keyword evidence="3" id="KW-1003">Cell membrane</keyword>
<feature type="transmembrane region" description="Helical" evidence="8">
    <location>
        <begin position="189"/>
        <end position="206"/>
    </location>
</feature>
<name>A0ABQ3SZ39_9ACTN</name>
<proteinExistence type="predicted"/>
<dbReference type="InterPro" id="IPR020846">
    <property type="entry name" value="MFS_dom"/>
</dbReference>
<dbReference type="Pfam" id="PF07690">
    <property type="entry name" value="MFS_1"/>
    <property type="match status" value="1"/>
</dbReference>
<feature type="transmembrane region" description="Helical" evidence="8">
    <location>
        <begin position="60"/>
        <end position="85"/>
    </location>
</feature>
<evidence type="ECO:0000256" key="7">
    <source>
        <dbReference type="SAM" id="MobiDB-lite"/>
    </source>
</evidence>
<evidence type="ECO:0000256" key="8">
    <source>
        <dbReference type="SAM" id="Phobius"/>
    </source>
</evidence>
<sequence length="418" mass="42435">MPNRTDRADSPPDTDSPPGSATSPEPRRGLAAAVVAFAFWITMAGTTAPTPLYPVYGKEFGFSPITVTVIFAVYALGVVVGLLAFGRLSDQIGRRPVLVAATLLSVCAALVFLAADDVAVLLVARVISGFSAALVTGAATASLTELIPQGRRVRPATVALFANMGGLACGTLLAGILADTAPSPLRTPWLVMLALAAIGLVGAASSRETAAHRSGFSFRFQPLHIPSEIRPDFLRSAMAAGAGFAVLGVLTAVTGLFLGTVLHARSHSLTGLVVFTAFACTALGQLLVRRIKPGAALSVACLGLILAAGLIALAMALTSLVPLLIGAAVNGLATGIALGHGIGGITTRSAPQHRGASVSTFFAILYSMLAVPAIGVGVLIRATSLRPAGEIFSALVALLALTVLLSLARSRKGPEAPA</sequence>
<feature type="transmembrane region" description="Helical" evidence="8">
    <location>
        <begin position="295"/>
        <end position="317"/>
    </location>
</feature>
<gene>
    <name evidence="10" type="ORF">Snoj_73320</name>
</gene>
<comment type="subcellular location">
    <subcellularLocation>
        <location evidence="1">Cell membrane</location>
        <topology evidence="1">Multi-pass membrane protein</topology>
    </subcellularLocation>
</comment>
<keyword evidence="2" id="KW-0813">Transport</keyword>
<keyword evidence="4 8" id="KW-0812">Transmembrane</keyword>
<feature type="transmembrane region" description="Helical" evidence="8">
    <location>
        <begin position="30"/>
        <end position="48"/>
    </location>
</feature>
<evidence type="ECO:0000256" key="4">
    <source>
        <dbReference type="ARBA" id="ARBA00022692"/>
    </source>
</evidence>
<dbReference type="PROSITE" id="PS50850">
    <property type="entry name" value="MFS"/>
    <property type="match status" value="1"/>
</dbReference>
<dbReference type="InterPro" id="IPR050171">
    <property type="entry name" value="MFS_Transporters"/>
</dbReference>
<feature type="domain" description="Major facilitator superfamily (MFS) profile" evidence="9">
    <location>
        <begin position="31"/>
        <end position="418"/>
    </location>
</feature>
<evidence type="ECO:0000256" key="6">
    <source>
        <dbReference type="ARBA" id="ARBA00023136"/>
    </source>
</evidence>
<dbReference type="InterPro" id="IPR011701">
    <property type="entry name" value="MFS"/>
</dbReference>
<dbReference type="RefSeq" id="WP_229876588.1">
    <property type="nucleotide sequence ID" value="NZ_BMRL01000014.1"/>
</dbReference>
<feature type="compositionally biased region" description="Low complexity" evidence="7">
    <location>
        <begin position="11"/>
        <end position="24"/>
    </location>
</feature>
<evidence type="ECO:0000256" key="2">
    <source>
        <dbReference type="ARBA" id="ARBA00022448"/>
    </source>
</evidence>
<feature type="transmembrane region" description="Helical" evidence="8">
    <location>
        <begin position="391"/>
        <end position="408"/>
    </location>
</feature>
<evidence type="ECO:0000256" key="1">
    <source>
        <dbReference type="ARBA" id="ARBA00004651"/>
    </source>
</evidence>
<keyword evidence="5 8" id="KW-1133">Transmembrane helix</keyword>
<dbReference type="EMBL" id="BNEC01000005">
    <property type="protein sequence ID" value="GHI73414.1"/>
    <property type="molecule type" value="Genomic_DNA"/>
</dbReference>
<evidence type="ECO:0000256" key="3">
    <source>
        <dbReference type="ARBA" id="ARBA00022475"/>
    </source>
</evidence>
<dbReference type="Proteomes" id="UP000613974">
    <property type="component" value="Unassembled WGS sequence"/>
</dbReference>
<evidence type="ECO:0000256" key="5">
    <source>
        <dbReference type="ARBA" id="ARBA00022989"/>
    </source>
</evidence>
<dbReference type="InterPro" id="IPR036259">
    <property type="entry name" value="MFS_trans_sf"/>
</dbReference>
<feature type="transmembrane region" description="Helical" evidence="8">
    <location>
        <begin position="237"/>
        <end position="262"/>
    </location>
</feature>
<evidence type="ECO:0000259" key="9">
    <source>
        <dbReference type="PROSITE" id="PS50850"/>
    </source>
</evidence>
<dbReference type="Gene3D" id="1.20.1250.20">
    <property type="entry name" value="MFS general substrate transporter like domains"/>
    <property type="match status" value="1"/>
</dbReference>
<feature type="transmembrane region" description="Helical" evidence="8">
    <location>
        <begin position="121"/>
        <end position="144"/>
    </location>
</feature>
<feature type="transmembrane region" description="Helical" evidence="8">
    <location>
        <begin position="156"/>
        <end position="177"/>
    </location>
</feature>
<feature type="region of interest" description="Disordered" evidence="7">
    <location>
        <begin position="1"/>
        <end position="26"/>
    </location>
</feature>
<keyword evidence="11" id="KW-1185">Reference proteome</keyword>
<dbReference type="PANTHER" id="PTHR23517:SF13">
    <property type="entry name" value="MAJOR FACILITATOR SUPERFAMILY MFS_1"/>
    <property type="match status" value="1"/>
</dbReference>
<feature type="transmembrane region" description="Helical" evidence="8">
    <location>
        <begin position="358"/>
        <end position="379"/>
    </location>
</feature>
<dbReference type="GeneID" id="95591646"/>
<evidence type="ECO:0000313" key="11">
    <source>
        <dbReference type="Proteomes" id="UP000613974"/>
    </source>
</evidence>
<evidence type="ECO:0000313" key="10">
    <source>
        <dbReference type="EMBL" id="GHI73414.1"/>
    </source>
</evidence>